<organism evidence="1 2">
    <name type="scientific">Vararia minispora EC-137</name>
    <dbReference type="NCBI Taxonomy" id="1314806"/>
    <lineage>
        <taxon>Eukaryota</taxon>
        <taxon>Fungi</taxon>
        <taxon>Dikarya</taxon>
        <taxon>Basidiomycota</taxon>
        <taxon>Agaricomycotina</taxon>
        <taxon>Agaricomycetes</taxon>
        <taxon>Russulales</taxon>
        <taxon>Lachnocladiaceae</taxon>
        <taxon>Vararia</taxon>
    </lineage>
</organism>
<reference evidence="1" key="1">
    <citation type="submission" date="2021-02" db="EMBL/GenBank/DDBJ databases">
        <authorList>
            <consortium name="DOE Joint Genome Institute"/>
            <person name="Ahrendt S."/>
            <person name="Looney B.P."/>
            <person name="Miyauchi S."/>
            <person name="Morin E."/>
            <person name="Drula E."/>
            <person name="Courty P.E."/>
            <person name="Chicoki N."/>
            <person name="Fauchery L."/>
            <person name="Kohler A."/>
            <person name="Kuo A."/>
            <person name="Labutti K."/>
            <person name="Pangilinan J."/>
            <person name="Lipzen A."/>
            <person name="Riley R."/>
            <person name="Andreopoulos W."/>
            <person name="He G."/>
            <person name="Johnson J."/>
            <person name="Barry K.W."/>
            <person name="Grigoriev I.V."/>
            <person name="Nagy L."/>
            <person name="Hibbett D."/>
            <person name="Henrissat B."/>
            <person name="Matheny P.B."/>
            <person name="Labbe J."/>
            <person name="Martin F."/>
        </authorList>
    </citation>
    <scope>NUCLEOTIDE SEQUENCE</scope>
    <source>
        <strain evidence="1">EC-137</strain>
    </source>
</reference>
<accession>A0ACB8QZL2</accession>
<comment type="caution">
    <text evidence="1">The sequence shown here is derived from an EMBL/GenBank/DDBJ whole genome shotgun (WGS) entry which is preliminary data.</text>
</comment>
<keyword evidence="2" id="KW-1185">Reference proteome</keyword>
<gene>
    <name evidence="1" type="ORF">K488DRAFT_67134</name>
</gene>
<proteinExistence type="predicted"/>
<sequence>MQNLCDYFEAVHAVLVGASINRKRAKSFDSYESTAATGEENIKQQLQGNAVLIAILVTTIALIAGSYTYGKLYGVFDALINWAERTIDSFIEGVSRGAKMQVNPVATGEKMPVTHEAKITTKSHLAAQRRIGRSGSGVEYRS</sequence>
<evidence type="ECO:0000313" key="1">
    <source>
        <dbReference type="EMBL" id="KAI0037243.1"/>
    </source>
</evidence>
<evidence type="ECO:0000313" key="2">
    <source>
        <dbReference type="Proteomes" id="UP000814128"/>
    </source>
</evidence>
<dbReference type="EMBL" id="MU273465">
    <property type="protein sequence ID" value="KAI0037243.1"/>
    <property type="molecule type" value="Genomic_DNA"/>
</dbReference>
<protein>
    <submittedName>
        <fullName evidence="1">Uncharacterized protein</fullName>
    </submittedName>
</protein>
<name>A0ACB8QZL2_9AGAM</name>
<dbReference type="Proteomes" id="UP000814128">
    <property type="component" value="Unassembled WGS sequence"/>
</dbReference>
<reference evidence="1" key="2">
    <citation type="journal article" date="2022" name="New Phytol.">
        <title>Evolutionary transition to the ectomycorrhizal habit in the genomes of a hyperdiverse lineage of mushroom-forming fungi.</title>
        <authorList>
            <person name="Looney B."/>
            <person name="Miyauchi S."/>
            <person name="Morin E."/>
            <person name="Drula E."/>
            <person name="Courty P.E."/>
            <person name="Kohler A."/>
            <person name="Kuo A."/>
            <person name="LaButti K."/>
            <person name="Pangilinan J."/>
            <person name="Lipzen A."/>
            <person name="Riley R."/>
            <person name="Andreopoulos W."/>
            <person name="He G."/>
            <person name="Johnson J."/>
            <person name="Nolan M."/>
            <person name="Tritt A."/>
            <person name="Barry K.W."/>
            <person name="Grigoriev I.V."/>
            <person name="Nagy L.G."/>
            <person name="Hibbett D."/>
            <person name="Henrissat B."/>
            <person name="Matheny P.B."/>
            <person name="Labbe J."/>
            <person name="Martin F.M."/>
        </authorList>
    </citation>
    <scope>NUCLEOTIDE SEQUENCE</scope>
    <source>
        <strain evidence="1">EC-137</strain>
    </source>
</reference>